<dbReference type="SUPFAM" id="SSF52540">
    <property type="entry name" value="P-loop containing nucleoside triphosphate hydrolases"/>
    <property type="match status" value="1"/>
</dbReference>
<dbReference type="InterPro" id="IPR027417">
    <property type="entry name" value="P-loop_NTPase"/>
</dbReference>
<reference evidence="3 4" key="1">
    <citation type="submission" date="2019-05" db="EMBL/GenBank/DDBJ databases">
        <authorList>
            <person name="Qu J.-H."/>
        </authorList>
    </citation>
    <scope>NUCLEOTIDE SEQUENCE [LARGE SCALE GENOMIC DNA]</scope>
    <source>
        <strain evidence="3 4">Z12</strain>
    </source>
</reference>
<dbReference type="Pfam" id="PF08707">
    <property type="entry name" value="PriCT_2"/>
    <property type="match status" value="1"/>
</dbReference>
<accession>A0A5R9KK14</accession>
<sequence>MEKTEFSFFQGGIGNIVPTKNITLQEAFRIVQSSDYKTQIEAIRKSKEKSVIDELKKKLDYFVFGVVIKEKRSSSNIERYSGLICLDFDNVADLEKIKGEVCDDKYVTLCFLSPSGNGLKVVAKIATTDFKLAWEQLAGYFRKHFGIEADKSGKDAVRACFVSYDPNAHLNLSAAVYTVKSSTRSDTVKYQKSDLERARLVAERITTSVVDITEGYDNWLKIGFALATFGEDGREIFHQVSSKSISYHAETTDQKFSDCLKNGKFVSPAYFFKAAKDAGIAILKKSNIESSAEPIIRNELYIKDSIITYDLQNFEITIRSGKGVFVVAENFLVFIKFQTKDEKERITWIIEIRRPEEDNIYITVPHDDLFDARAIEKIFGGYKLSFSLNPLQLQKLRKFLFDSTTFPMAKSVLRYGMEPTSELYFFSNLAISKAGEILRPDIHGVINYDDQYFKLPNFQKGIPSAFEYSENKVTFNDWFELFSNAQGEYIGFLTASFLLFSIFRDVGIKANNFSPILFITGVAGSGKSTTFIHLNYVFGTDGKGMTVNLKGKNTEAAVVAKMEQRYNGFQFADDYYPNHPLTPLFQASFDNKAYSKLNQFSENHIDTIDLIPKCTVGIASNFLPDLPSDEPFFSRLILIFNNNRNPSEFQKAAYKKLQVMEQEGITSVLRQLWSYRDIIKKDFKRTYDELKSAFEETLVNYQISNHRYTHNVAQLLSVPYILATRGLITMTDETDLLNFFLEHGKKAILTSESISKDKSSLQEFFGVVQELLDKGSLVSNVHYRLHGSEVTVNFRRIYQKFEFEFRRLNRFEVAPPSIHVLREELLQLVNKPESEFFKKLRFVKENEPGKIDFARDSFSVDCRLLKEKFDFEFS</sequence>
<proteinExistence type="predicted"/>
<organism evidence="3 4">
    <name type="scientific">Dyadobacter sediminis</name>
    <dbReference type="NCBI Taxonomy" id="1493691"/>
    <lineage>
        <taxon>Bacteria</taxon>
        <taxon>Pseudomonadati</taxon>
        <taxon>Bacteroidota</taxon>
        <taxon>Cytophagia</taxon>
        <taxon>Cytophagales</taxon>
        <taxon>Spirosomataceae</taxon>
        <taxon>Dyadobacter</taxon>
    </lineage>
</organism>
<dbReference type="OrthoDB" id="1068350at2"/>
<evidence type="ECO:0000259" key="2">
    <source>
        <dbReference type="Pfam" id="PF08800"/>
    </source>
</evidence>
<dbReference type="Pfam" id="PF08800">
    <property type="entry name" value="BT4734-like_N"/>
    <property type="match status" value="1"/>
</dbReference>
<dbReference type="GO" id="GO:0016817">
    <property type="term" value="F:hydrolase activity, acting on acid anhydrides"/>
    <property type="evidence" value="ECO:0007669"/>
    <property type="project" value="InterPro"/>
</dbReference>
<feature type="domain" description="Primase C-terminal 2" evidence="1">
    <location>
        <begin position="211"/>
        <end position="262"/>
    </location>
</feature>
<feature type="domain" description="BT4734-like N-terminal" evidence="2">
    <location>
        <begin position="55"/>
        <end position="168"/>
    </location>
</feature>
<dbReference type="Proteomes" id="UP000309788">
    <property type="component" value="Unassembled WGS sequence"/>
</dbReference>
<dbReference type="AlphaFoldDB" id="A0A5R9KK14"/>
<keyword evidence="4" id="KW-1185">Reference proteome</keyword>
<name>A0A5R9KK14_9BACT</name>
<dbReference type="RefSeq" id="WP_138280253.1">
    <property type="nucleotide sequence ID" value="NZ_BMGE01000001.1"/>
</dbReference>
<evidence type="ECO:0000313" key="4">
    <source>
        <dbReference type="Proteomes" id="UP000309788"/>
    </source>
</evidence>
<protein>
    <submittedName>
        <fullName evidence="3">Uncharacterized protein</fullName>
    </submittedName>
</protein>
<evidence type="ECO:0000313" key="3">
    <source>
        <dbReference type="EMBL" id="TLU96560.1"/>
    </source>
</evidence>
<gene>
    <name evidence="3" type="ORF">FEM55_05365</name>
</gene>
<evidence type="ECO:0000259" key="1">
    <source>
        <dbReference type="Pfam" id="PF08707"/>
    </source>
</evidence>
<comment type="caution">
    <text evidence="3">The sequence shown here is derived from an EMBL/GenBank/DDBJ whole genome shotgun (WGS) entry which is preliminary data.</text>
</comment>
<dbReference type="EMBL" id="VCEI01000011">
    <property type="protein sequence ID" value="TLU96560.1"/>
    <property type="molecule type" value="Genomic_DNA"/>
</dbReference>
<dbReference type="InterPro" id="IPR014907">
    <property type="entry name" value="BT4734-like_N"/>
</dbReference>
<dbReference type="InterPro" id="IPR014819">
    <property type="entry name" value="PriCT_2"/>
</dbReference>